<dbReference type="AlphaFoldDB" id="A0A2P2PYL6"/>
<accession>A0A2P2PYL6</accession>
<protein>
    <submittedName>
        <fullName evidence="1">Uncharacterized protein</fullName>
    </submittedName>
</protein>
<proteinExistence type="predicted"/>
<name>A0A2P2PYL6_RHIMU</name>
<sequence>MSLHHTTQSCSQKSATF</sequence>
<organism evidence="1">
    <name type="scientific">Rhizophora mucronata</name>
    <name type="common">Asiatic mangrove</name>
    <dbReference type="NCBI Taxonomy" id="61149"/>
    <lineage>
        <taxon>Eukaryota</taxon>
        <taxon>Viridiplantae</taxon>
        <taxon>Streptophyta</taxon>
        <taxon>Embryophyta</taxon>
        <taxon>Tracheophyta</taxon>
        <taxon>Spermatophyta</taxon>
        <taxon>Magnoliopsida</taxon>
        <taxon>eudicotyledons</taxon>
        <taxon>Gunneridae</taxon>
        <taxon>Pentapetalae</taxon>
        <taxon>rosids</taxon>
        <taxon>fabids</taxon>
        <taxon>Malpighiales</taxon>
        <taxon>Rhizophoraceae</taxon>
        <taxon>Rhizophora</taxon>
    </lineage>
</organism>
<reference evidence="1" key="1">
    <citation type="submission" date="2018-02" db="EMBL/GenBank/DDBJ databases">
        <title>Rhizophora mucronata_Transcriptome.</title>
        <authorList>
            <person name="Meera S.P."/>
            <person name="Sreeshan A."/>
            <person name="Augustine A."/>
        </authorList>
    </citation>
    <scope>NUCLEOTIDE SEQUENCE</scope>
    <source>
        <tissue evidence="1">Leaf</tissue>
    </source>
</reference>
<dbReference type="EMBL" id="GGEC01079265">
    <property type="protein sequence ID" value="MBX59749.1"/>
    <property type="molecule type" value="Transcribed_RNA"/>
</dbReference>
<evidence type="ECO:0000313" key="1">
    <source>
        <dbReference type="EMBL" id="MBX59749.1"/>
    </source>
</evidence>